<name>A0A5C3N921_9AGAM</name>
<organism evidence="2 3">
    <name type="scientific">Heliocybe sulcata</name>
    <dbReference type="NCBI Taxonomy" id="5364"/>
    <lineage>
        <taxon>Eukaryota</taxon>
        <taxon>Fungi</taxon>
        <taxon>Dikarya</taxon>
        <taxon>Basidiomycota</taxon>
        <taxon>Agaricomycotina</taxon>
        <taxon>Agaricomycetes</taxon>
        <taxon>Gloeophyllales</taxon>
        <taxon>Gloeophyllaceae</taxon>
        <taxon>Heliocybe</taxon>
    </lineage>
</organism>
<dbReference type="AlphaFoldDB" id="A0A5C3N921"/>
<evidence type="ECO:0000313" key="3">
    <source>
        <dbReference type="Proteomes" id="UP000305948"/>
    </source>
</evidence>
<evidence type="ECO:0000313" key="2">
    <source>
        <dbReference type="EMBL" id="TFK52946.1"/>
    </source>
</evidence>
<feature type="compositionally biased region" description="Basic residues" evidence="1">
    <location>
        <begin position="25"/>
        <end position="35"/>
    </location>
</feature>
<sequence>MVKCMPNPRALFVSEIRLRQQASAKRSKTRSFSMKKRNETGVNPTRERKIPQPVAQVERGPSIPGKSHKPNQKTYFEDDMVDYEEDVEELGDNDTGCNVDVPTLCVSVAEELREALAEIENAEIVANDDSWMVFEFIEGSSRDIMDDDGEEWELIEEGDKSTKKTKRMYSEVLRGDG</sequence>
<dbReference type="Proteomes" id="UP000305948">
    <property type="component" value="Unassembled WGS sequence"/>
</dbReference>
<accession>A0A5C3N921</accession>
<reference evidence="2 3" key="1">
    <citation type="journal article" date="2019" name="Nat. Ecol. Evol.">
        <title>Megaphylogeny resolves global patterns of mushroom evolution.</title>
        <authorList>
            <person name="Varga T."/>
            <person name="Krizsan K."/>
            <person name="Foldi C."/>
            <person name="Dima B."/>
            <person name="Sanchez-Garcia M."/>
            <person name="Sanchez-Ramirez S."/>
            <person name="Szollosi G.J."/>
            <person name="Szarkandi J.G."/>
            <person name="Papp V."/>
            <person name="Albert L."/>
            <person name="Andreopoulos W."/>
            <person name="Angelini C."/>
            <person name="Antonin V."/>
            <person name="Barry K.W."/>
            <person name="Bougher N.L."/>
            <person name="Buchanan P."/>
            <person name="Buyck B."/>
            <person name="Bense V."/>
            <person name="Catcheside P."/>
            <person name="Chovatia M."/>
            <person name="Cooper J."/>
            <person name="Damon W."/>
            <person name="Desjardin D."/>
            <person name="Finy P."/>
            <person name="Geml J."/>
            <person name="Haridas S."/>
            <person name="Hughes K."/>
            <person name="Justo A."/>
            <person name="Karasinski D."/>
            <person name="Kautmanova I."/>
            <person name="Kiss B."/>
            <person name="Kocsube S."/>
            <person name="Kotiranta H."/>
            <person name="LaButti K.M."/>
            <person name="Lechner B.E."/>
            <person name="Liimatainen K."/>
            <person name="Lipzen A."/>
            <person name="Lukacs Z."/>
            <person name="Mihaltcheva S."/>
            <person name="Morgado L.N."/>
            <person name="Niskanen T."/>
            <person name="Noordeloos M.E."/>
            <person name="Ohm R.A."/>
            <person name="Ortiz-Santana B."/>
            <person name="Ovrebo C."/>
            <person name="Racz N."/>
            <person name="Riley R."/>
            <person name="Savchenko A."/>
            <person name="Shiryaev A."/>
            <person name="Soop K."/>
            <person name="Spirin V."/>
            <person name="Szebenyi C."/>
            <person name="Tomsovsky M."/>
            <person name="Tulloss R.E."/>
            <person name="Uehling J."/>
            <person name="Grigoriev I.V."/>
            <person name="Vagvolgyi C."/>
            <person name="Papp T."/>
            <person name="Martin F.M."/>
            <person name="Miettinen O."/>
            <person name="Hibbett D.S."/>
            <person name="Nagy L.G."/>
        </authorList>
    </citation>
    <scope>NUCLEOTIDE SEQUENCE [LARGE SCALE GENOMIC DNA]</scope>
    <source>
        <strain evidence="2 3">OMC1185</strain>
    </source>
</reference>
<dbReference type="EMBL" id="ML213508">
    <property type="protein sequence ID" value="TFK52946.1"/>
    <property type="molecule type" value="Genomic_DNA"/>
</dbReference>
<evidence type="ECO:0000256" key="1">
    <source>
        <dbReference type="SAM" id="MobiDB-lite"/>
    </source>
</evidence>
<feature type="region of interest" description="Disordered" evidence="1">
    <location>
        <begin position="21"/>
        <end position="74"/>
    </location>
</feature>
<proteinExistence type="predicted"/>
<gene>
    <name evidence="2" type="ORF">OE88DRAFT_1656645</name>
</gene>
<keyword evidence="3" id="KW-1185">Reference proteome</keyword>
<dbReference type="OrthoDB" id="3319194at2759"/>
<protein>
    <submittedName>
        <fullName evidence="2">Uncharacterized protein</fullName>
    </submittedName>
</protein>